<protein>
    <recommendedName>
        <fullName evidence="5">RING-type E3 ubiquitin transferase</fullName>
        <ecNumber evidence="5">2.3.2.27</ecNumber>
    </recommendedName>
    <alternativeName>
        <fullName evidence="15 16">RING-type E3 ubiquitin transferase RAD18</fullName>
    </alternativeName>
</protein>
<evidence type="ECO:0000313" key="23">
    <source>
        <dbReference type="Proteomes" id="UP000318571"/>
    </source>
</evidence>
<dbReference type="FunFam" id="3.30.40.10:FF:000172">
    <property type="entry name" value="E3 ubiquitin-protein ligase RAD18"/>
    <property type="match status" value="1"/>
</dbReference>
<dbReference type="GO" id="GO:0008270">
    <property type="term" value="F:zinc ion binding"/>
    <property type="evidence" value="ECO:0007669"/>
    <property type="project" value="UniProtKB-KW"/>
</dbReference>
<dbReference type="GO" id="GO:0006281">
    <property type="term" value="P:DNA repair"/>
    <property type="evidence" value="ECO:0007669"/>
    <property type="project" value="UniProtKB-KW"/>
</dbReference>
<evidence type="ECO:0000256" key="15">
    <source>
        <dbReference type="ARBA" id="ARBA00031783"/>
    </source>
</evidence>
<feature type="domain" description="UBZ4-type" evidence="21">
    <location>
        <begin position="131"/>
        <end position="158"/>
    </location>
</feature>
<evidence type="ECO:0000256" key="5">
    <source>
        <dbReference type="ARBA" id="ARBA00012483"/>
    </source>
</evidence>
<evidence type="ECO:0000313" key="22">
    <source>
        <dbReference type="EMBL" id="TRY61620.1"/>
    </source>
</evidence>
<accession>A0A553N882</accession>
<keyword evidence="12" id="KW-0238">DNA-binding</keyword>
<dbReference type="Gene3D" id="3.30.40.10">
    <property type="entry name" value="Zinc/RING finger domain, C3HC4 (zinc finger)"/>
    <property type="match status" value="1"/>
</dbReference>
<keyword evidence="6" id="KW-0808">Transferase</keyword>
<dbReference type="GO" id="GO:0061630">
    <property type="term" value="F:ubiquitin protein ligase activity"/>
    <property type="evidence" value="ECO:0007669"/>
    <property type="project" value="UniProtKB-EC"/>
</dbReference>
<dbReference type="InterPro" id="IPR039577">
    <property type="entry name" value="Rad18"/>
</dbReference>
<dbReference type="PANTHER" id="PTHR14134:SF2">
    <property type="entry name" value="E3 UBIQUITIN-PROTEIN LIGASE RAD18"/>
    <property type="match status" value="1"/>
</dbReference>
<dbReference type="GO" id="GO:0006301">
    <property type="term" value="P:DNA damage tolerance"/>
    <property type="evidence" value="ECO:0007669"/>
    <property type="project" value="InterPro"/>
</dbReference>
<evidence type="ECO:0000256" key="13">
    <source>
        <dbReference type="ARBA" id="ARBA00023204"/>
    </source>
</evidence>
<keyword evidence="9 17" id="KW-0863">Zinc-finger</keyword>
<feature type="region of interest" description="Disordered" evidence="19">
    <location>
        <begin position="233"/>
        <end position="253"/>
    </location>
</feature>
<dbReference type="GO" id="GO:0005634">
    <property type="term" value="C:nucleus"/>
    <property type="evidence" value="ECO:0007669"/>
    <property type="project" value="UniProtKB-SubCell"/>
</dbReference>
<feature type="compositionally biased region" description="Pro residues" evidence="19">
    <location>
        <begin position="105"/>
        <end position="116"/>
    </location>
</feature>
<dbReference type="EMBL" id="VCGU01000459">
    <property type="protein sequence ID" value="TRY61620.1"/>
    <property type="molecule type" value="Genomic_DNA"/>
</dbReference>
<dbReference type="GO" id="GO:0006513">
    <property type="term" value="P:protein monoubiquitination"/>
    <property type="evidence" value="ECO:0007669"/>
    <property type="project" value="InterPro"/>
</dbReference>
<sequence>MTALAGCPEAWTAHGPDWAQLAERLRCRICYDLYQAPVITGCGHHFCAQCIRNYLNYKPQCPLCYQDTFEADLRPNRDFQAILELLLERILPQMAAQTRISAPSAPLPPGPAPPGSAPTSAQTAPAASDERGACPVCGVAIPRRNLNRHVDGCLASVPRVTAIGLEERSEPVSPAPVLKPVQKVVYHLLKDAELRKRLKEHGLDTKGTRTKPVSKLQIVMQVDREEKLLKQARSGTIRPPQLNYSRNTDQKEIESKSKDYLQAHRGQFSDLIAQARQNQRRTRVQNPAAPTAPNPEPVIHENTDTSDSNEVCILAETPTKSLNSSRNSSMIDSLDQGILEKPSRASRKESIFFQPTGSKARGNLSHNSSLVDSMDQVTLDKPAHKASKESGRAQPTGSVGSTIYVTPKRKNARDLMQDLSPKRLKQKNIESSLKKGTPKSGSNKSKCPVCEQDVPNVHMNAHLDRCLRTTAFTPSEDEFMDSMIEDSDSEKSNLDLRNLAMRTQNSRRAKSRAILNVTQVPSSDEEDANDFVADEKENATVRSQPFVGKGKGIGKRSTRVRGSRTQKAV</sequence>
<proteinExistence type="inferred from homology"/>
<evidence type="ECO:0000256" key="6">
    <source>
        <dbReference type="ARBA" id="ARBA00022679"/>
    </source>
</evidence>
<dbReference type="InterPro" id="IPR006642">
    <property type="entry name" value="Rad18_UBZ4"/>
</dbReference>
<evidence type="ECO:0000256" key="18">
    <source>
        <dbReference type="PROSITE-ProRule" id="PRU01256"/>
    </source>
</evidence>
<evidence type="ECO:0000256" key="16">
    <source>
        <dbReference type="ARBA" id="ARBA00082369"/>
    </source>
</evidence>
<keyword evidence="14" id="KW-0539">Nucleus</keyword>
<evidence type="ECO:0000256" key="10">
    <source>
        <dbReference type="ARBA" id="ARBA00022786"/>
    </source>
</evidence>
<evidence type="ECO:0000256" key="19">
    <source>
        <dbReference type="SAM" id="MobiDB-lite"/>
    </source>
</evidence>
<dbReference type="InterPro" id="IPR001841">
    <property type="entry name" value="Znf_RING"/>
</dbReference>
<evidence type="ECO:0000256" key="9">
    <source>
        <dbReference type="ARBA" id="ARBA00022771"/>
    </source>
</evidence>
<feature type="region of interest" description="Disordered" evidence="19">
    <location>
        <begin position="98"/>
        <end position="130"/>
    </location>
</feature>
<feature type="domain" description="RING-type" evidence="20">
    <location>
        <begin position="27"/>
        <end position="64"/>
    </location>
</feature>
<organism evidence="22 23">
    <name type="scientific">Tigriopus californicus</name>
    <name type="common">Marine copepod</name>
    <dbReference type="NCBI Taxonomy" id="6832"/>
    <lineage>
        <taxon>Eukaryota</taxon>
        <taxon>Metazoa</taxon>
        <taxon>Ecdysozoa</taxon>
        <taxon>Arthropoda</taxon>
        <taxon>Crustacea</taxon>
        <taxon>Multicrustacea</taxon>
        <taxon>Hexanauplia</taxon>
        <taxon>Copepoda</taxon>
        <taxon>Harpacticoida</taxon>
        <taxon>Harpacticidae</taxon>
        <taxon>Tigriopus</taxon>
    </lineage>
</organism>
<comment type="subcellular location">
    <subcellularLocation>
        <location evidence="2">Nucleus</location>
    </subcellularLocation>
</comment>
<dbReference type="Pfam" id="PF13923">
    <property type="entry name" value="zf-C3HC4_2"/>
    <property type="match status" value="1"/>
</dbReference>
<dbReference type="InterPro" id="IPR013083">
    <property type="entry name" value="Znf_RING/FYVE/PHD"/>
</dbReference>
<dbReference type="AlphaFoldDB" id="A0A553N882"/>
<keyword evidence="8 18" id="KW-0227">DNA damage</keyword>
<evidence type="ECO:0000256" key="14">
    <source>
        <dbReference type="ARBA" id="ARBA00023242"/>
    </source>
</evidence>
<dbReference type="GO" id="GO:0003697">
    <property type="term" value="F:single-stranded DNA binding"/>
    <property type="evidence" value="ECO:0007669"/>
    <property type="project" value="InterPro"/>
</dbReference>
<evidence type="ECO:0000256" key="3">
    <source>
        <dbReference type="ARBA" id="ARBA00004906"/>
    </source>
</evidence>
<feature type="compositionally biased region" description="Basic and acidic residues" evidence="19">
    <location>
        <begin position="381"/>
        <end position="391"/>
    </location>
</feature>
<evidence type="ECO:0000259" key="20">
    <source>
        <dbReference type="PROSITE" id="PS50089"/>
    </source>
</evidence>
<evidence type="ECO:0000256" key="17">
    <source>
        <dbReference type="PROSITE-ProRule" id="PRU00175"/>
    </source>
</evidence>
<keyword evidence="7" id="KW-0479">Metal-binding</keyword>
<comment type="pathway">
    <text evidence="3">Protein modification; protein ubiquitination.</text>
</comment>
<dbReference type="PANTHER" id="PTHR14134">
    <property type="entry name" value="E3 UBIQUITIN-PROTEIN LIGASE RAD18"/>
    <property type="match status" value="1"/>
</dbReference>
<dbReference type="Proteomes" id="UP000318571">
    <property type="component" value="Chromosome 8"/>
</dbReference>
<feature type="compositionally biased region" description="Polar residues" evidence="19">
    <location>
        <begin position="393"/>
        <end position="404"/>
    </location>
</feature>
<keyword evidence="23" id="KW-1185">Reference proteome</keyword>
<dbReference type="SUPFAM" id="SSF57850">
    <property type="entry name" value="RING/U-box"/>
    <property type="match status" value="1"/>
</dbReference>
<dbReference type="SMART" id="SM00184">
    <property type="entry name" value="RING"/>
    <property type="match status" value="1"/>
</dbReference>
<dbReference type="GO" id="GO:0097505">
    <property type="term" value="C:Rad6-Rad18 complex"/>
    <property type="evidence" value="ECO:0007669"/>
    <property type="project" value="TreeGrafter"/>
</dbReference>
<dbReference type="Gene3D" id="3.30.160.60">
    <property type="entry name" value="Classic Zinc Finger"/>
    <property type="match status" value="2"/>
</dbReference>
<feature type="region of interest" description="Disordered" evidence="19">
    <location>
        <begin position="380"/>
        <end position="447"/>
    </location>
</feature>
<feature type="region of interest" description="Disordered" evidence="19">
    <location>
        <begin position="535"/>
        <end position="569"/>
    </location>
</feature>
<feature type="compositionally biased region" description="Low complexity" evidence="19">
    <location>
        <begin position="117"/>
        <end position="127"/>
    </location>
</feature>
<evidence type="ECO:0000256" key="4">
    <source>
        <dbReference type="ARBA" id="ARBA00009506"/>
    </source>
</evidence>
<comment type="caution">
    <text evidence="22">The sequence shown here is derived from an EMBL/GenBank/DDBJ whole genome shotgun (WGS) entry which is preliminary data.</text>
</comment>
<gene>
    <name evidence="22" type="ORF">TCAL_09103</name>
</gene>
<comment type="catalytic activity">
    <reaction evidence="1">
        <text>S-ubiquitinyl-[E2 ubiquitin-conjugating enzyme]-L-cysteine + [acceptor protein]-L-lysine = [E2 ubiquitin-conjugating enzyme]-L-cysteine + N(6)-ubiquitinyl-[acceptor protein]-L-lysine.</text>
        <dbReference type="EC" id="2.3.2.27"/>
    </reaction>
</comment>
<comment type="similarity">
    <text evidence="4">Belongs to the RAD18 family.</text>
</comment>
<dbReference type="SMART" id="SM00734">
    <property type="entry name" value="ZnF_Rad18"/>
    <property type="match status" value="2"/>
</dbReference>
<feature type="region of interest" description="Disordered" evidence="19">
    <location>
        <begin position="277"/>
        <end position="304"/>
    </location>
</feature>
<keyword evidence="10" id="KW-0833">Ubl conjugation pathway</keyword>
<dbReference type="STRING" id="6832.A0A553N882"/>
<dbReference type="PROSITE" id="PS00518">
    <property type="entry name" value="ZF_RING_1"/>
    <property type="match status" value="1"/>
</dbReference>
<evidence type="ECO:0000256" key="11">
    <source>
        <dbReference type="ARBA" id="ARBA00022833"/>
    </source>
</evidence>
<dbReference type="PROSITE" id="PS50089">
    <property type="entry name" value="ZF_RING_2"/>
    <property type="match status" value="1"/>
</dbReference>
<name>A0A553N882_TIGCA</name>
<keyword evidence="13 18" id="KW-0234">DNA repair</keyword>
<evidence type="ECO:0000259" key="21">
    <source>
        <dbReference type="PROSITE" id="PS51908"/>
    </source>
</evidence>
<evidence type="ECO:0000256" key="12">
    <source>
        <dbReference type="ARBA" id="ARBA00023125"/>
    </source>
</evidence>
<evidence type="ECO:0000256" key="7">
    <source>
        <dbReference type="ARBA" id="ARBA00022723"/>
    </source>
</evidence>
<keyword evidence="11" id="KW-0862">Zinc</keyword>
<dbReference type="InterPro" id="IPR017907">
    <property type="entry name" value="Znf_RING_CS"/>
</dbReference>
<evidence type="ECO:0000256" key="8">
    <source>
        <dbReference type="ARBA" id="ARBA00022763"/>
    </source>
</evidence>
<evidence type="ECO:0000256" key="1">
    <source>
        <dbReference type="ARBA" id="ARBA00000900"/>
    </source>
</evidence>
<reference evidence="22 23" key="1">
    <citation type="journal article" date="2018" name="Nat. Ecol. Evol.">
        <title>Genomic signatures of mitonuclear coevolution across populations of Tigriopus californicus.</title>
        <authorList>
            <person name="Barreto F.S."/>
            <person name="Watson E.T."/>
            <person name="Lima T.G."/>
            <person name="Willett C.S."/>
            <person name="Edmands S."/>
            <person name="Li W."/>
            <person name="Burton R.S."/>
        </authorList>
    </citation>
    <scope>NUCLEOTIDE SEQUENCE [LARGE SCALE GENOMIC DNA]</scope>
    <source>
        <strain evidence="22 23">San Diego</strain>
    </source>
</reference>
<evidence type="ECO:0000256" key="2">
    <source>
        <dbReference type="ARBA" id="ARBA00004123"/>
    </source>
</evidence>
<dbReference type="PROSITE" id="PS51908">
    <property type="entry name" value="ZF_UBZ4"/>
    <property type="match status" value="1"/>
</dbReference>
<dbReference type="EC" id="2.3.2.27" evidence="5"/>
<feature type="compositionally biased region" description="Basic residues" evidence="19">
    <location>
        <begin position="552"/>
        <end position="569"/>
    </location>
</feature>